<keyword evidence="1" id="KW-0812">Transmembrane</keyword>
<gene>
    <name evidence="2" type="ORF">CANCADRAFT_80533</name>
</gene>
<organism evidence="2 3">
    <name type="scientific">Tortispora caseinolytica NRRL Y-17796</name>
    <dbReference type="NCBI Taxonomy" id="767744"/>
    <lineage>
        <taxon>Eukaryota</taxon>
        <taxon>Fungi</taxon>
        <taxon>Dikarya</taxon>
        <taxon>Ascomycota</taxon>
        <taxon>Saccharomycotina</taxon>
        <taxon>Trigonopsidomycetes</taxon>
        <taxon>Trigonopsidales</taxon>
        <taxon>Trigonopsidaceae</taxon>
        <taxon>Tortispora</taxon>
    </lineage>
</organism>
<reference evidence="3" key="1">
    <citation type="submission" date="2016-02" db="EMBL/GenBank/DDBJ databases">
        <title>Comparative genomics of biotechnologically important yeasts.</title>
        <authorList>
            <consortium name="DOE Joint Genome Institute"/>
            <person name="Riley R."/>
            <person name="Haridas S."/>
            <person name="Wolfe K.H."/>
            <person name="Lopes M.R."/>
            <person name="Hittinger C.T."/>
            <person name="Goker M."/>
            <person name="Salamov A."/>
            <person name="Wisecaver J."/>
            <person name="Long T.M."/>
            <person name="Aerts A.L."/>
            <person name="Barry K."/>
            <person name="Choi C."/>
            <person name="Clum A."/>
            <person name="Coughlan A.Y."/>
            <person name="Deshpande S."/>
            <person name="Douglass A.P."/>
            <person name="Hanson S.J."/>
            <person name="Klenk H.-P."/>
            <person name="Labutti K."/>
            <person name="Lapidus A."/>
            <person name="Lindquist E."/>
            <person name="Lipzen A."/>
            <person name="Meier-Kolthoff J.P."/>
            <person name="Ohm R.A."/>
            <person name="Otillar R.P."/>
            <person name="Pangilinan J."/>
            <person name="Peng Y."/>
            <person name="Rokas A."/>
            <person name="Rosa C.A."/>
            <person name="Scheuner C."/>
            <person name="Sibirny A.A."/>
            <person name="Slot J.C."/>
            <person name="Stielow J.B."/>
            <person name="Sun H."/>
            <person name="Kurtzman C.P."/>
            <person name="Blackwell M."/>
            <person name="Jeffries T.W."/>
            <person name="Grigoriev I.V."/>
        </authorList>
    </citation>
    <scope>NUCLEOTIDE SEQUENCE [LARGE SCALE GENOMIC DNA]</scope>
    <source>
        <strain evidence="3">NRRL Y-17796</strain>
    </source>
</reference>
<feature type="transmembrane region" description="Helical" evidence="1">
    <location>
        <begin position="6"/>
        <end position="28"/>
    </location>
</feature>
<evidence type="ECO:0000313" key="2">
    <source>
        <dbReference type="EMBL" id="ODV91969.1"/>
    </source>
</evidence>
<keyword evidence="3" id="KW-1185">Reference proteome</keyword>
<keyword evidence="1" id="KW-0472">Membrane</keyword>
<name>A0A1E4TJR9_9ASCO</name>
<evidence type="ECO:0000313" key="3">
    <source>
        <dbReference type="Proteomes" id="UP000095023"/>
    </source>
</evidence>
<sequence>MGLAFFIYLILKFQFLCFHISQIFFLAAPKAVCSFTMRRSPTFIDIHRHTYSERRDSGFSSTKSLQDYEAIDRTEPFKIYTDPEPLDSNYDSYTSDAIKALEFSQKVELEIVLHDTLLKDTRTVHLSGQDPATKLATLLGEIEAAVCKVYSRRSSGNPTLEFSDELGNVVKVDYSERIWKYHEKQIHVSIFHAGQ</sequence>
<protein>
    <submittedName>
        <fullName evidence="2">Uncharacterized protein</fullName>
    </submittedName>
</protein>
<evidence type="ECO:0000256" key="1">
    <source>
        <dbReference type="SAM" id="Phobius"/>
    </source>
</evidence>
<dbReference type="EMBL" id="KV453841">
    <property type="protein sequence ID" value="ODV91969.1"/>
    <property type="molecule type" value="Genomic_DNA"/>
</dbReference>
<keyword evidence="1" id="KW-1133">Transmembrane helix</keyword>
<dbReference type="Proteomes" id="UP000095023">
    <property type="component" value="Unassembled WGS sequence"/>
</dbReference>
<proteinExistence type="predicted"/>
<dbReference type="AlphaFoldDB" id="A0A1E4TJR9"/>
<accession>A0A1E4TJR9</accession>